<evidence type="ECO:0000256" key="10">
    <source>
        <dbReference type="ARBA" id="ARBA00023136"/>
    </source>
</evidence>
<evidence type="ECO:0000256" key="5">
    <source>
        <dbReference type="ARBA" id="ARBA00022679"/>
    </source>
</evidence>
<evidence type="ECO:0000256" key="9">
    <source>
        <dbReference type="ARBA" id="ARBA00022989"/>
    </source>
</evidence>
<keyword evidence="2" id="KW-0813">Transport</keyword>
<feature type="transmembrane region" description="Helical" evidence="12">
    <location>
        <begin position="96"/>
        <end position="118"/>
    </location>
</feature>
<keyword evidence="9 12" id="KW-1133">Transmembrane helix</keyword>
<dbReference type="Gene3D" id="3.30.1360.60">
    <property type="entry name" value="Glucose permease domain IIB"/>
    <property type="match status" value="1"/>
</dbReference>
<evidence type="ECO:0000313" key="15">
    <source>
        <dbReference type="EMBL" id="VDZ63575.1"/>
    </source>
</evidence>
<gene>
    <name evidence="15" type="primary">ptsG_2</name>
    <name evidence="15" type="ORF">NCTC11214_04534</name>
</gene>
<dbReference type="RefSeq" id="WP_004963274.1">
    <property type="nucleotide sequence ID" value="NZ_JBKQGT010000001.1"/>
</dbReference>
<feature type="transmembrane region" description="Helical" evidence="12">
    <location>
        <begin position="182"/>
        <end position="205"/>
    </location>
</feature>
<evidence type="ECO:0000256" key="7">
    <source>
        <dbReference type="ARBA" id="ARBA00022692"/>
    </source>
</evidence>
<dbReference type="CDD" id="cd00212">
    <property type="entry name" value="PTS_IIB_glc"/>
    <property type="match status" value="1"/>
</dbReference>
<dbReference type="InterPro" id="IPR003352">
    <property type="entry name" value="PTS_EIIC"/>
</dbReference>
<dbReference type="InterPro" id="IPR018113">
    <property type="entry name" value="PTrfase_EIIB_Cys"/>
</dbReference>
<dbReference type="GO" id="GO:0016301">
    <property type="term" value="F:kinase activity"/>
    <property type="evidence" value="ECO:0007669"/>
    <property type="project" value="UniProtKB-KW"/>
</dbReference>
<feature type="transmembrane region" description="Helical" evidence="12">
    <location>
        <begin position="405"/>
        <end position="424"/>
    </location>
</feature>
<dbReference type="PROSITE" id="PS51098">
    <property type="entry name" value="PTS_EIIB_TYPE_1"/>
    <property type="match status" value="1"/>
</dbReference>
<feature type="active site" description="Phosphocysteine intermediate; for EIIB activity" evidence="11">
    <location>
        <position position="470"/>
    </location>
</feature>
<dbReference type="GO" id="GO:0009401">
    <property type="term" value="P:phosphoenolpyruvate-dependent sugar phosphotransferase system"/>
    <property type="evidence" value="ECO:0007669"/>
    <property type="project" value="UniProtKB-KW"/>
</dbReference>
<dbReference type="GO" id="GO:0008982">
    <property type="term" value="F:protein-N(PI)-phosphohistidine-sugar phosphotransferase activity"/>
    <property type="evidence" value="ECO:0007669"/>
    <property type="project" value="InterPro"/>
</dbReference>
<dbReference type="InterPro" id="IPR036878">
    <property type="entry name" value="Glu_permease_IIB"/>
</dbReference>
<keyword evidence="8" id="KW-0418">Kinase</keyword>
<feature type="transmembrane region" description="Helical" evidence="12">
    <location>
        <begin position="138"/>
        <end position="161"/>
    </location>
</feature>
<keyword evidence="6" id="KW-0598">Phosphotransferase system</keyword>
<dbReference type="PANTHER" id="PTHR30009:SF20">
    <property type="entry name" value="PTS SYSTEM GLUCOSE-SPECIFIC EIICB COMPONENT-RELATED"/>
    <property type="match status" value="1"/>
</dbReference>
<dbReference type="Pfam" id="PF00367">
    <property type="entry name" value="PTS_EIIB"/>
    <property type="match status" value="1"/>
</dbReference>
<evidence type="ECO:0000259" key="13">
    <source>
        <dbReference type="PROSITE" id="PS51098"/>
    </source>
</evidence>
<dbReference type="FunFam" id="3.30.1360.60:FF:000001">
    <property type="entry name" value="PTS system glucose-specific IIBC component PtsG"/>
    <property type="match status" value="1"/>
</dbReference>
<feature type="transmembrane region" description="Helical" evidence="12">
    <location>
        <begin position="62"/>
        <end position="84"/>
    </location>
</feature>
<dbReference type="AlphaFoldDB" id="A0A3S4DQJ3"/>
<dbReference type="GO" id="GO:1904659">
    <property type="term" value="P:D-glucose transmembrane transport"/>
    <property type="evidence" value="ECO:0007669"/>
    <property type="project" value="TreeGrafter"/>
</dbReference>
<evidence type="ECO:0000256" key="1">
    <source>
        <dbReference type="ARBA" id="ARBA00004651"/>
    </source>
</evidence>
<dbReference type="SUPFAM" id="SSF55604">
    <property type="entry name" value="Glucose permease domain IIB"/>
    <property type="match status" value="1"/>
</dbReference>
<feature type="transmembrane region" description="Helical" evidence="12">
    <location>
        <begin position="21"/>
        <end position="42"/>
    </location>
</feature>
<reference evidence="15 16" key="1">
    <citation type="submission" date="2018-12" db="EMBL/GenBank/DDBJ databases">
        <authorList>
            <consortium name="Pathogen Informatics"/>
        </authorList>
    </citation>
    <scope>NUCLEOTIDE SEQUENCE [LARGE SCALE GENOMIC DNA]</scope>
    <source>
        <strain evidence="15 16">NCTC11214</strain>
    </source>
</reference>
<evidence type="ECO:0000256" key="8">
    <source>
        <dbReference type="ARBA" id="ARBA00022777"/>
    </source>
</evidence>
<dbReference type="KEGG" id="sof:NCTC11214_04534"/>
<evidence type="ECO:0000256" key="11">
    <source>
        <dbReference type="PROSITE-ProRule" id="PRU00421"/>
    </source>
</evidence>
<dbReference type="Proteomes" id="UP000281391">
    <property type="component" value="Chromosome"/>
</dbReference>
<evidence type="ECO:0000256" key="3">
    <source>
        <dbReference type="ARBA" id="ARBA00022475"/>
    </source>
</evidence>
<dbReference type="InterPro" id="IPR050429">
    <property type="entry name" value="PTS_Glucose_EIICBA"/>
</dbReference>
<accession>A0A3S4DQJ3</accession>
<organism evidence="15 16">
    <name type="scientific">Serratia odorifera</name>
    <dbReference type="NCBI Taxonomy" id="618"/>
    <lineage>
        <taxon>Bacteria</taxon>
        <taxon>Pseudomonadati</taxon>
        <taxon>Pseudomonadota</taxon>
        <taxon>Gammaproteobacteria</taxon>
        <taxon>Enterobacterales</taxon>
        <taxon>Yersiniaceae</taxon>
        <taxon>Serratia</taxon>
    </lineage>
</organism>
<dbReference type="GO" id="GO:0005886">
    <property type="term" value="C:plasma membrane"/>
    <property type="evidence" value="ECO:0007669"/>
    <property type="project" value="UniProtKB-SubCell"/>
</dbReference>
<evidence type="ECO:0000256" key="2">
    <source>
        <dbReference type="ARBA" id="ARBA00022448"/>
    </source>
</evidence>
<dbReference type="PANTHER" id="PTHR30009">
    <property type="entry name" value="CYTOCHROME C-TYPE SYNTHESIS PROTEIN AND PTS TRANSMEMBRANE COMPONENT"/>
    <property type="match status" value="1"/>
</dbReference>
<protein>
    <submittedName>
        <fullName evidence="15">EIICBA-Glc</fullName>
    </submittedName>
</protein>
<keyword evidence="4" id="KW-0762">Sugar transport</keyword>
<feature type="transmembrane region" description="Helical" evidence="12">
    <location>
        <begin position="324"/>
        <end position="347"/>
    </location>
</feature>
<dbReference type="PROSITE" id="PS51103">
    <property type="entry name" value="PTS_EIIC_TYPE_1"/>
    <property type="match status" value="1"/>
</dbReference>
<dbReference type="InterPro" id="IPR011301">
    <property type="entry name" value="PTS_Mal/Glc-sp_IIBC_component"/>
</dbReference>
<dbReference type="NCBIfam" id="TIGR02004">
    <property type="entry name" value="PTS-IIBC-malX"/>
    <property type="match status" value="1"/>
</dbReference>
<dbReference type="NCBIfam" id="TIGR00826">
    <property type="entry name" value="EIIB_glc"/>
    <property type="match status" value="1"/>
</dbReference>
<name>A0A3S4DQJ3_SEROD</name>
<keyword evidence="7 12" id="KW-0812">Transmembrane</keyword>
<keyword evidence="3" id="KW-1003">Cell membrane</keyword>
<evidence type="ECO:0000313" key="16">
    <source>
        <dbReference type="Proteomes" id="UP000281391"/>
    </source>
</evidence>
<comment type="subcellular location">
    <subcellularLocation>
        <location evidence="1">Cell membrane</location>
        <topology evidence="1">Multi-pass membrane protein</topology>
    </subcellularLocation>
</comment>
<dbReference type="NCBIfam" id="NF007509">
    <property type="entry name" value="PRK10110.1"/>
    <property type="match status" value="1"/>
</dbReference>
<dbReference type="InterPro" id="IPR013013">
    <property type="entry name" value="PTS_EIIC_1"/>
</dbReference>
<evidence type="ECO:0000256" key="6">
    <source>
        <dbReference type="ARBA" id="ARBA00022683"/>
    </source>
</evidence>
<dbReference type="EMBL" id="LR134117">
    <property type="protein sequence ID" value="VDZ63575.1"/>
    <property type="molecule type" value="Genomic_DNA"/>
</dbReference>
<dbReference type="PROSITE" id="PS01035">
    <property type="entry name" value="PTS_EIIB_TYPE_1_CYS"/>
    <property type="match status" value="1"/>
</dbReference>
<keyword evidence="5" id="KW-0808">Transferase</keyword>
<evidence type="ECO:0000256" key="12">
    <source>
        <dbReference type="SAM" id="Phobius"/>
    </source>
</evidence>
<feature type="domain" description="PTS EIIB type-1" evidence="13">
    <location>
        <begin position="448"/>
        <end position="530"/>
    </location>
</feature>
<dbReference type="InterPro" id="IPR001996">
    <property type="entry name" value="PTS_IIB_1"/>
</dbReference>
<sequence length="539" mass="57277">MPAAKKPKITLWEFFQSLGKTFMLPVALLSFCGIMLGIGSSLSSRDVITLLPFLGQPIFQLLFTWMSKVGSFAFSFLPVMFAIAIPLGMARENKGVAAFSGFVGFAVLNLATNFYLTSAGILPTVDPAVLKANNIQNILGIQSIDTGILGAVIVGIIVYLLHERFNTIRLPDALAFFGGTRFVPIVTTVVLGLCGLVIPLIWPWFAAGINGLGWVINGAGAFGPMIFGTGERLLLPFGLHHILVALIRFSEAGGTLDVCGHSVSGALTIFQAQLSCPTTHGFAESATRFLSQGKMPAFLGGLPGAALAMYHCAKPENRHKIKGLLISGVVACVVGGTTEPIEFLFLFVAPFLYLIHAILTGLGFTVMALLGVTIGNTDGNVIDFVVFGILHGTATKWYLVPLVAAVWFAAYYAIFRFSILRFNIKTPGRENDSPLASGTPGTVVGKSGYNVPAILAALGGGENIVSLDNCITRLRLSVNDMSKVDDAALKANRAIGVVHLNEHNLQVVIGPQVQSVKDELDSLISRNPPVTPLQGASHV</sequence>
<feature type="domain" description="PTS EIIC type-1" evidence="14">
    <location>
        <begin position="9"/>
        <end position="431"/>
    </location>
</feature>
<evidence type="ECO:0000256" key="4">
    <source>
        <dbReference type="ARBA" id="ARBA00022597"/>
    </source>
</evidence>
<evidence type="ECO:0000259" key="14">
    <source>
        <dbReference type="PROSITE" id="PS51103"/>
    </source>
</evidence>
<dbReference type="Pfam" id="PF02378">
    <property type="entry name" value="PTS_EIIC"/>
    <property type="match status" value="1"/>
</dbReference>
<proteinExistence type="predicted"/>
<feature type="transmembrane region" description="Helical" evidence="12">
    <location>
        <begin position="353"/>
        <end position="374"/>
    </location>
</feature>
<dbReference type="GO" id="GO:0090564">
    <property type="term" value="F:protein-phosphocysteine-glucose phosphotransferase system transporter activity"/>
    <property type="evidence" value="ECO:0007669"/>
    <property type="project" value="TreeGrafter"/>
</dbReference>
<keyword evidence="10 12" id="KW-0472">Membrane</keyword>